<accession>A0A8S5LS88</accession>
<feature type="transmembrane region" description="Helical" evidence="1">
    <location>
        <begin position="7"/>
        <end position="29"/>
    </location>
</feature>
<keyword evidence="1" id="KW-0812">Transmembrane</keyword>
<protein>
    <submittedName>
        <fullName evidence="2">Uncharacterized protein</fullName>
    </submittedName>
</protein>
<evidence type="ECO:0000313" key="2">
    <source>
        <dbReference type="EMBL" id="DAD72802.1"/>
    </source>
</evidence>
<organism evidence="2">
    <name type="scientific">Siphoviridae sp. ctYBm1</name>
    <dbReference type="NCBI Taxonomy" id="2826374"/>
    <lineage>
        <taxon>Viruses</taxon>
        <taxon>Duplodnaviria</taxon>
        <taxon>Heunggongvirae</taxon>
        <taxon>Uroviricota</taxon>
        <taxon>Caudoviricetes</taxon>
    </lineage>
</organism>
<reference evidence="2" key="1">
    <citation type="journal article" date="2021" name="Proc. Natl. Acad. Sci. U.S.A.">
        <title>A Catalog of Tens of Thousands of Viruses from Human Metagenomes Reveals Hidden Associations with Chronic Diseases.</title>
        <authorList>
            <person name="Tisza M.J."/>
            <person name="Buck C.B."/>
        </authorList>
    </citation>
    <scope>NUCLEOTIDE SEQUENCE</scope>
    <source>
        <strain evidence="2">CtYBm1</strain>
    </source>
</reference>
<dbReference type="EMBL" id="BK014726">
    <property type="protein sequence ID" value="DAD72802.1"/>
    <property type="molecule type" value="Genomic_DNA"/>
</dbReference>
<sequence>MKALLGLLFIVGVSFATYMMIYLALIYLFHLDALLSTLIPAGSVGLLTYSWGYTNNEKPE</sequence>
<proteinExistence type="predicted"/>
<evidence type="ECO:0000256" key="1">
    <source>
        <dbReference type="SAM" id="Phobius"/>
    </source>
</evidence>
<feature type="transmembrane region" description="Helical" evidence="1">
    <location>
        <begin position="35"/>
        <end position="54"/>
    </location>
</feature>
<keyword evidence="1" id="KW-1133">Transmembrane helix</keyword>
<keyword evidence="1" id="KW-0472">Membrane</keyword>
<name>A0A8S5LS88_9CAUD</name>